<dbReference type="PANTHER" id="PTHR24559">
    <property type="entry name" value="TRANSPOSON TY3-I GAG-POL POLYPROTEIN"/>
    <property type="match status" value="1"/>
</dbReference>
<organism evidence="1 2">
    <name type="scientific">Oedothorax gibbosus</name>
    <dbReference type="NCBI Taxonomy" id="931172"/>
    <lineage>
        <taxon>Eukaryota</taxon>
        <taxon>Metazoa</taxon>
        <taxon>Ecdysozoa</taxon>
        <taxon>Arthropoda</taxon>
        <taxon>Chelicerata</taxon>
        <taxon>Arachnida</taxon>
        <taxon>Araneae</taxon>
        <taxon>Araneomorphae</taxon>
        <taxon>Entelegynae</taxon>
        <taxon>Araneoidea</taxon>
        <taxon>Linyphiidae</taxon>
        <taxon>Erigoninae</taxon>
        <taxon>Oedothorax</taxon>
    </lineage>
</organism>
<protein>
    <recommendedName>
        <fullName evidence="3">Transposon Ty3-I Gag-Pol polyprotein</fullName>
    </recommendedName>
</protein>
<comment type="caution">
    <text evidence="1">The sequence shown here is derived from an EMBL/GenBank/DDBJ whole genome shotgun (WGS) entry which is preliminary data.</text>
</comment>
<evidence type="ECO:0000313" key="1">
    <source>
        <dbReference type="EMBL" id="KAG8172636.1"/>
    </source>
</evidence>
<dbReference type="InterPro" id="IPR053134">
    <property type="entry name" value="RNA-dir_DNA_polymerase"/>
</dbReference>
<dbReference type="Proteomes" id="UP000827092">
    <property type="component" value="Unassembled WGS sequence"/>
</dbReference>
<dbReference type="CDD" id="cd01647">
    <property type="entry name" value="RT_LTR"/>
    <property type="match status" value="1"/>
</dbReference>
<sequence length="237" mass="26962">MVEGNKKLSLDHGIVIPSTITSFRETKGILWVANGQAQARHIPKGMCIGFAESTNSDSLNTLTEMHSYSDVEATENSDPIDYTRMIASNLEADQRKKLQGLLENFQDSFHRGPSRQKPKINVKHKIDTGNHTAISQRPYRVSPAERRIINEEVDKMLERDVIRPSEGPWSSPVVLVRKKDGSWRFCVDYRRLNKVTKKDVYPLPRIDDTLDCLRGAQFQGDSIWAMQCSGDIRENYG</sequence>
<dbReference type="GO" id="GO:0071897">
    <property type="term" value="P:DNA biosynthetic process"/>
    <property type="evidence" value="ECO:0007669"/>
    <property type="project" value="UniProtKB-ARBA"/>
</dbReference>
<dbReference type="AlphaFoldDB" id="A0AAV6TME2"/>
<evidence type="ECO:0000313" key="2">
    <source>
        <dbReference type="Proteomes" id="UP000827092"/>
    </source>
</evidence>
<dbReference type="PANTHER" id="PTHR24559:SF444">
    <property type="entry name" value="REVERSE TRANSCRIPTASE DOMAIN-CONTAINING PROTEIN"/>
    <property type="match status" value="1"/>
</dbReference>
<dbReference type="EMBL" id="JAFNEN010002512">
    <property type="protein sequence ID" value="KAG8172636.1"/>
    <property type="molecule type" value="Genomic_DNA"/>
</dbReference>
<dbReference type="SUPFAM" id="SSF56672">
    <property type="entry name" value="DNA/RNA polymerases"/>
    <property type="match status" value="1"/>
</dbReference>
<name>A0AAV6TME2_9ARAC</name>
<evidence type="ECO:0008006" key="3">
    <source>
        <dbReference type="Google" id="ProtNLM"/>
    </source>
</evidence>
<accession>A0AAV6TME2</accession>
<gene>
    <name evidence="1" type="ORF">JTE90_015577</name>
</gene>
<proteinExistence type="predicted"/>
<keyword evidence="2" id="KW-1185">Reference proteome</keyword>
<dbReference type="FunFam" id="3.10.10.10:FF:000002">
    <property type="entry name" value="Retrovirus-related Pol polyprotein from transposon 17.6-like protein"/>
    <property type="match status" value="1"/>
</dbReference>
<dbReference type="Gene3D" id="3.10.10.10">
    <property type="entry name" value="HIV Type 1 Reverse Transcriptase, subunit A, domain 1"/>
    <property type="match status" value="1"/>
</dbReference>
<reference evidence="1 2" key="1">
    <citation type="journal article" date="2022" name="Nat. Ecol. Evol.">
        <title>A masculinizing supergene underlies an exaggerated male reproductive morph in a spider.</title>
        <authorList>
            <person name="Hendrickx F."/>
            <person name="De Corte Z."/>
            <person name="Sonet G."/>
            <person name="Van Belleghem S.M."/>
            <person name="Kostlbacher S."/>
            <person name="Vangestel C."/>
        </authorList>
    </citation>
    <scope>NUCLEOTIDE SEQUENCE [LARGE SCALE GENOMIC DNA]</scope>
    <source>
        <strain evidence="1">W744_W776</strain>
    </source>
</reference>
<dbReference type="InterPro" id="IPR043502">
    <property type="entry name" value="DNA/RNA_pol_sf"/>
</dbReference>